<name>A0AAV4DH18_9GAST</name>
<dbReference type="AlphaFoldDB" id="A0AAV4DH18"/>
<sequence>MDKRGAVAHLVGKLATNQRSEARIPVRAKSNFFCSSVSIQYYFAQLIDIQKKLGRENFPLIDQAYYPNHKEMLITPKFPVVVKIGHAHSGLGKVGSCCLRLSRKMVHRKCVNLSIDLTT</sequence>
<organism evidence="2 3">
    <name type="scientific">Plakobranchus ocellatus</name>
    <dbReference type="NCBI Taxonomy" id="259542"/>
    <lineage>
        <taxon>Eukaryota</taxon>
        <taxon>Metazoa</taxon>
        <taxon>Spiralia</taxon>
        <taxon>Lophotrochozoa</taxon>
        <taxon>Mollusca</taxon>
        <taxon>Gastropoda</taxon>
        <taxon>Heterobranchia</taxon>
        <taxon>Euthyneura</taxon>
        <taxon>Panpulmonata</taxon>
        <taxon>Sacoglossa</taxon>
        <taxon>Placobranchoidea</taxon>
        <taxon>Plakobranchidae</taxon>
        <taxon>Plakobranchus</taxon>
    </lineage>
</organism>
<feature type="domain" description="Synapsin ATP-binding" evidence="1">
    <location>
        <begin position="38"/>
        <end position="94"/>
    </location>
</feature>
<dbReference type="GO" id="GO:0030672">
    <property type="term" value="C:synaptic vesicle membrane"/>
    <property type="evidence" value="ECO:0007669"/>
    <property type="project" value="TreeGrafter"/>
</dbReference>
<proteinExistence type="predicted"/>
<dbReference type="GO" id="GO:0005524">
    <property type="term" value="F:ATP binding"/>
    <property type="evidence" value="ECO:0007669"/>
    <property type="project" value="InterPro"/>
</dbReference>
<dbReference type="EMBL" id="BLXT01007891">
    <property type="protein sequence ID" value="GFO43593.1"/>
    <property type="molecule type" value="Genomic_DNA"/>
</dbReference>
<dbReference type="Pfam" id="PF02750">
    <property type="entry name" value="Synapsin_C"/>
    <property type="match status" value="1"/>
</dbReference>
<dbReference type="Gene3D" id="3.30.1490.20">
    <property type="entry name" value="ATP-grasp fold, A domain"/>
    <property type="match status" value="1"/>
</dbReference>
<dbReference type="SUPFAM" id="SSF56059">
    <property type="entry name" value="Glutathione synthetase ATP-binding domain-like"/>
    <property type="match status" value="1"/>
</dbReference>
<accession>A0AAV4DH18</accession>
<dbReference type="InterPro" id="IPR020898">
    <property type="entry name" value="Synapsin_ATP-bd_dom"/>
</dbReference>
<keyword evidence="3" id="KW-1185">Reference proteome</keyword>
<dbReference type="PANTHER" id="PTHR10841:SF17">
    <property type="entry name" value="SYNAPSIN"/>
    <property type="match status" value="1"/>
</dbReference>
<dbReference type="InterPro" id="IPR013815">
    <property type="entry name" value="ATP_grasp_subdomain_1"/>
</dbReference>
<dbReference type="GO" id="GO:0007269">
    <property type="term" value="P:neurotransmitter secretion"/>
    <property type="evidence" value="ECO:0007669"/>
    <property type="project" value="TreeGrafter"/>
</dbReference>
<dbReference type="Proteomes" id="UP000735302">
    <property type="component" value="Unassembled WGS sequence"/>
</dbReference>
<evidence type="ECO:0000259" key="1">
    <source>
        <dbReference type="Pfam" id="PF02750"/>
    </source>
</evidence>
<dbReference type="PANTHER" id="PTHR10841">
    <property type="entry name" value="SYNAPSIN"/>
    <property type="match status" value="1"/>
</dbReference>
<evidence type="ECO:0000313" key="2">
    <source>
        <dbReference type="EMBL" id="GFO43593.1"/>
    </source>
</evidence>
<protein>
    <submittedName>
        <fullName evidence="2">Synapsin-like</fullName>
    </submittedName>
</protein>
<evidence type="ECO:0000313" key="3">
    <source>
        <dbReference type="Proteomes" id="UP000735302"/>
    </source>
</evidence>
<comment type="caution">
    <text evidence="2">The sequence shown here is derived from an EMBL/GenBank/DDBJ whole genome shotgun (WGS) entry which is preliminary data.</text>
</comment>
<gene>
    <name evidence="2" type="ORF">PoB_007009800</name>
</gene>
<reference evidence="2 3" key="1">
    <citation type="journal article" date="2021" name="Elife">
        <title>Chloroplast acquisition without the gene transfer in kleptoplastic sea slugs, Plakobranchus ocellatus.</title>
        <authorList>
            <person name="Maeda T."/>
            <person name="Takahashi S."/>
            <person name="Yoshida T."/>
            <person name="Shimamura S."/>
            <person name="Takaki Y."/>
            <person name="Nagai Y."/>
            <person name="Toyoda A."/>
            <person name="Suzuki Y."/>
            <person name="Arimoto A."/>
            <person name="Ishii H."/>
            <person name="Satoh N."/>
            <person name="Nishiyama T."/>
            <person name="Hasebe M."/>
            <person name="Maruyama T."/>
            <person name="Minagawa J."/>
            <person name="Obokata J."/>
            <person name="Shigenobu S."/>
        </authorList>
    </citation>
    <scope>NUCLEOTIDE SEQUENCE [LARGE SCALE GENOMIC DNA]</scope>
</reference>